<dbReference type="VEuPathDB" id="FungiDB:PYU1_G012992"/>
<proteinExistence type="predicted"/>
<organism evidence="1 2">
    <name type="scientific">Globisporangium ultimum (strain ATCC 200006 / CBS 805.95 / DAOM BR144)</name>
    <name type="common">Pythium ultimum</name>
    <dbReference type="NCBI Taxonomy" id="431595"/>
    <lineage>
        <taxon>Eukaryota</taxon>
        <taxon>Sar</taxon>
        <taxon>Stramenopiles</taxon>
        <taxon>Oomycota</taxon>
        <taxon>Peronosporomycetes</taxon>
        <taxon>Pythiales</taxon>
        <taxon>Pythiaceae</taxon>
        <taxon>Globisporangium</taxon>
    </lineage>
</organism>
<protein>
    <submittedName>
        <fullName evidence="1">Uncharacterized protein</fullName>
    </submittedName>
</protein>
<sequence length="178" mass="19932">MLLSSPLKPTSVAPEWSSPWHHKVVTLRKVECVKIKRIAGLNPQTYVIESFESTSANRIPTNKDRSRECSVQLTARMEREYAEFGGLRSEVCNTVRNAHLRTSCEFCQSVMHEVVMGDCMPTGRLLVFLGKHEGVMDTLATFVNALLILVKRSGDARGCSGQAQVPQLLYNFLFDTVN</sequence>
<dbReference type="HOGENOM" id="CLU_085932_2_1_1"/>
<name>K3X720_GLOUD</name>
<reference evidence="2" key="2">
    <citation type="submission" date="2010-04" db="EMBL/GenBank/DDBJ databases">
        <authorList>
            <person name="Buell R."/>
            <person name="Hamilton J."/>
            <person name="Hostetler J."/>
        </authorList>
    </citation>
    <scope>NUCLEOTIDE SEQUENCE [LARGE SCALE GENOMIC DNA]</scope>
    <source>
        <strain evidence="2">DAOM:BR144</strain>
    </source>
</reference>
<keyword evidence="2" id="KW-1185">Reference proteome</keyword>
<evidence type="ECO:0000313" key="2">
    <source>
        <dbReference type="Proteomes" id="UP000019132"/>
    </source>
</evidence>
<dbReference type="Proteomes" id="UP000019132">
    <property type="component" value="Unassembled WGS sequence"/>
</dbReference>
<reference evidence="1" key="3">
    <citation type="submission" date="2015-02" db="UniProtKB">
        <authorList>
            <consortium name="EnsemblProtists"/>
        </authorList>
    </citation>
    <scope>IDENTIFICATION</scope>
    <source>
        <strain evidence="1">DAOM BR144</strain>
    </source>
</reference>
<dbReference type="EnsemblProtists" id="PYU1_T013019">
    <property type="protein sequence ID" value="PYU1_T013019"/>
    <property type="gene ID" value="PYU1_G012992"/>
</dbReference>
<dbReference type="OMA" id="IARTQMD"/>
<accession>T1NX88</accession>
<reference evidence="2" key="1">
    <citation type="journal article" date="2010" name="Genome Biol.">
        <title>Genome sequence of the necrotrophic plant pathogen Pythium ultimum reveals original pathogenicity mechanisms and effector repertoire.</title>
        <authorList>
            <person name="Levesque C.A."/>
            <person name="Brouwer H."/>
            <person name="Cano L."/>
            <person name="Hamilton J.P."/>
            <person name="Holt C."/>
            <person name="Huitema E."/>
            <person name="Raffaele S."/>
            <person name="Robideau G.P."/>
            <person name="Thines M."/>
            <person name="Win J."/>
            <person name="Zerillo M.M."/>
            <person name="Beakes G.W."/>
            <person name="Boore J.L."/>
            <person name="Busam D."/>
            <person name="Dumas B."/>
            <person name="Ferriera S."/>
            <person name="Fuerstenberg S.I."/>
            <person name="Gachon C.M."/>
            <person name="Gaulin E."/>
            <person name="Govers F."/>
            <person name="Grenville-Briggs L."/>
            <person name="Horner N."/>
            <person name="Hostetler J."/>
            <person name="Jiang R.H."/>
            <person name="Johnson J."/>
            <person name="Krajaejun T."/>
            <person name="Lin H."/>
            <person name="Meijer H.J."/>
            <person name="Moore B."/>
            <person name="Morris P."/>
            <person name="Phuntmart V."/>
            <person name="Puiu D."/>
            <person name="Shetty J."/>
            <person name="Stajich J.E."/>
            <person name="Tripathy S."/>
            <person name="Wawra S."/>
            <person name="van West P."/>
            <person name="Whitty B.R."/>
            <person name="Coutinho P.M."/>
            <person name="Henrissat B."/>
            <person name="Martin F."/>
            <person name="Thomas P.D."/>
            <person name="Tyler B.M."/>
            <person name="De Vries R.P."/>
            <person name="Kamoun S."/>
            <person name="Yandell M."/>
            <person name="Tisserat N."/>
            <person name="Buell C.R."/>
        </authorList>
    </citation>
    <scope>NUCLEOTIDE SEQUENCE</scope>
    <source>
        <strain evidence="2">DAOM:BR144</strain>
    </source>
</reference>
<dbReference type="AlphaFoldDB" id="K3X720"/>
<dbReference type="VEuPathDB" id="FungiDB:PYU1_G013000"/>
<dbReference type="EMBL" id="GL376570">
    <property type="status" value="NOT_ANNOTATED_CDS"/>
    <property type="molecule type" value="Genomic_DNA"/>
</dbReference>
<accession>K3X720</accession>
<evidence type="ECO:0000313" key="1">
    <source>
        <dbReference type="EnsemblProtists" id="PYU1_T013019"/>
    </source>
</evidence>
<dbReference type="EnsemblProtists" id="PYU1_T013027">
    <property type="protein sequence ID" value="PYU1_T013027"/>
    <property type="gene ID" value="PYU1_G013000"/>
</dbReference>
<dbReference type="InParanoid" id="K3X720"/>